<reference evidence="2 3" key="1">
    <citation type="journal article" date="2012" name="J. Bacteriol.">
        <title>Whole-Genome Sequence of Nocardiopsis alba Strain ATCC BAA-2165, Associated with Honeybees.</title>
        <authorList>
            <person name="Qiao J."/>
            <person name="Chen L."/>
            <person name="Li Y."/>
            <person name="Wang J."/>
            <person name="Zhang W."/>
            <person name="Chen S."/>
        </authorList>
    </citation>
    <scope>NUCLEOTIDE SEQUENCE [LARGE SCALE GENOMIC DNA]</scope>
    <source>
        <strain evidence="3">ATCC BAA-2165 / BE74</strain>
    </source>
</reference>
<name>J7LB00_NOCAA</name>
<sequence length="78" mass="8366">MTWSDVPEDHPYAPDRAHRRSARQCAKARRGVPTSTPPRNLPGSTNGGRDRHTPAGCDGPGGHGRSGRGGRPVREENS</sequence>
<feature type="compositionally biased region" description="Gly residues" evidence="1">
    <location>
        <begin position="58"/>
        <end position="70"/>
    </location>
</feature>
<feature type="compositionally biased region" description="Basic and acidic residues" evidence="1">
    <location>
        <begin position="7"/>
        <end position="16"/>
    </location>
</feature>
<feature type="compositionally biased region" description="Basic residues" evidence="1">
    <location>
        <begin position="17"/>
        <end position="30"/>
    </location>
</feature>
<evidence type="ECO:0000313" key="2">
    <source>
        <dbReference type="EMBL" id="AFR10843.1"/>
    </source>
</evidence>
<accession>J7LB00</accession>
<dbReference type="KEGG" id="nal:B005_2304"/>
<reference evidence="3" key="2">
    <citation type="submission" date="2012-08" db="EMBL/GenBank/DDBJ databases">
        <title>Whole-genome sequence of Nocardiopsis alba strain ATCC BAA-2165 associated with honeybees.</title>
        <authorList>
            <person name="Qiao J."/>
            <person name="Chen L."/>
            <person name="Li Y."/>
            <person name="Wang J."/>
            <person name="Zhang W."/>
            <person name="Chen S."/>
        </authorList>
    </citation>
    <scope>NUCLEOTIDE SEQUENCE [LARGE SCALE GENOMIC DNA]</scope>
    <source>
        <strain evidence="3">ATCC BAA-2165 / BE74</strain>
    </source>
</reference>
<evidence type="ECO:0000256" key="1">
    <source>
        <dbReference type="SAM" id="MobiDB-lite"/>
    </source>
</evidence>
<organism evidence="2 3">
    <name type="scientific">Nocardiopsis alba (strain ATCC BAA-2165 / BE74)</name>
    <dbReference type="NCBI Taxonomy" id="1205910"/>
    <lineage>
        <taxon>Bacteria</taxon>
        <taxon>Bacillati</taxon>
        <taxon>Actinomycetota</taxon>
        <taxon>Actinomycetes</taxon>
        <taxon>Streptosporangiales</taxon>
        <taxon>Nocardiopsidaceae</taxon>
        <taxon>Nocardiopsis</taxon>
    </lineage>
</organism>
<protein>
    <submittedName>
        <fullName evidence="2">Uncharacterized protein</fullName>
    </submittedName>
</protein>
<dbReference type="Proteomes" id="UP000003779">
    <property type="component" value="Chromosome"/>
</dbReference>
<gene>
    <name evidence="2" type="ordered locus">B005_2304</name>
</gene>
<proteinExistence type="predicted"/>
<dbReference type="AlphaFoldDB" id="J7LB00"/>
<dbReference type="EMBL" id="CP003788">
    <property type="protein sequence ID" value="AFR10843.1"/>
    <property type="molecule type" value="Genomic_DNA"/>
</dbReference>
<feature type="region of interest" description="Disordered" evidence="1">
    <location>
        <begin position="1"/>
        <end position="78"/>
    </location>
</feature>
<evidence type="ECO:0000313" key="3">
    <source>
        <dbReference type="Proteomes" id="UP000003779"/>
    </source>
</evidence>
<dbReference type="HOGENOM" id="CLU_2618446_0_0_11"/>